<gene>
    <name evidence="1" type="ORF">LCGC14_1385070</name>
</gene>
<proteinExistence type="predicted"/>
<reference evidence="1" key="1">
    <citation type="journal article" date="2015" name="Nature">
        <title>Complex archaea that bridge the gap between prokaryotes and eukaryotes.</title>
        <authorList>
            <person name="Spang A."/>
            <person name="Saw J.H."/>
            <person name="Jorgensen S.L."/>
            <person name="Zaremba-Niedzwiedzka K."/>
            <person name="Martijn J."/>
            <person name="Lind A.E."/>
            <person name="van Eijk R."/>
            <person name="Schleper C."/>
            <person name="Guy L."/>
            <person name="Ettema T.J."/>
        </authorList>
    </citation>
    <scope>NUCLEOTIDE SEQUENCE</scope>
</reference>
<dbReference type="AlphaFoldDB" id="A0A0F9MH19"/>
<protein>
    <submittedName>
        <fullName evidence="1">Uncharacterized protein</fullName>
    </submittedName>
</protein>
<dbReference type="EMBL" id="LAZR01008889">
    <property type="protein sequence ID" value="KKM75955.1"/>
    <property type="molecule type" value="Genomic_DNA"/>
</dbReference>
<feature type="non-terminal residue" evidence="1">
    <location>
        <position position="1"/>
    </location>
</feature>
<comment type="caution">
    <text evidence="1">The sequence shown here is derived from an EMBL/GenBank/DDBJ whole genome shotgun (WGS) entry which is preliminary data.</text>
</comment>
<evidence type="ECO:0000313" key="1">
    <source>
        <dbReference type="EMBL" id="KKM75955.1"/>
    </source>
</evidence>
<sequence length="90" mass="10400">DRAKAMLYISEFDSEGQARQQIDLMRKKIEKGSKGFGHFRELEIEERAIYSVLGFGQIHYFYLDSNRVIWLAVDPPVAELVLKVALKVVK</sequence>
<accession>A0A0F9MH19</accession>
<organism evidence="1">
    <name type="scientific">marine sediment metagenome</name>
    <dbReference type="NCBI Taxonomy" id="412755"/>
    <lineage>
        <taxon>unclassified sequences</taxon>
        <taxon>metagenomes</taxon>
        <taxon>ecological metagenomes</taxon>
    </lineage>
</organism>
<name>A0A0F9MH19_9ZZZZ</name>